<dbReference type="InterPro" id="IPR016039">
    <property type="entry name" value="Thiolase-like"/>
</dbReference>
<evidence type="ECO:0000313" key="14">
    <source>
        <dbReference type="Proteomes" id="UP000316562"/>
    </source>
</evidence>
<dbReference type="CDD" id="cd00830">
    <property type="entry name" value="KAS_III"/>
    <property type="match status" value="1"/>
</dbReference>
<dbReference type="SUPFAM" id="SSF53901">
    <property type="entry name" value="Thiolase-like"/>
    <property type="match status" value="1"/>
</dbReference>
<keyword evidence="10" id="KW-0511">Multifunctional enzyme</keyword>
<comment type="pathway">
    <text evidence="1 10">Lipid metabolism; fatty acid biosynthesis.</text>
</comment>
<dbReference type="InterPro" id="IPR004655">
    <property type="entry name" value="FabH"/>
</dbReference>
<evidence type="ECO:0000256" key="3">
    <source>
        <dbReference type="ARBA" id="ARBA00012333"/>
    </source>
</evidence>
<dbReference type="EMBL" id="SGBC01000001">
    <property type="protein sequence ID" value="RZD17082.1"/>
    <property type="molecule type" value="Genomic_DNA"/>
</dbReference>
<evidence type="ECO:0000256" key="8">
    <source>
        <dbReference type="ARBA" id="ARBA00023160"/>
    </source>
</evidence>
<dbReference type="InterPro" id="IPR013751">
    <property type="entry name" value="ACP_syn_III_N"/>
</dbReference>
<comment type="similarity">
    <text evidence="2 10">Belongs to the thiolase-like superfamily. FabH family.</text>
</comment>
<keyword evidence="10" id="KW-0963">Cytoplasm</keyword>
<dbReference type="GO" id="GO:0006633">
    <property type="term" value="P:fatty acid biosynthetic process"/>
    <property type="evidence" value="ECO:0007669"/>
    <property type="project" value="UniProtKB-UniRule"/>
</dbReference>
<dbReference type="PANTHER" id="PTHR43091:SF1">
    <property type="entry name" value="BETA-KETOACYL-[ACYL-CARRIER-PROTEIN] SYNTHASE III, CHLOROPLASTIC"/>
    <property type="match status" value="1"/>
</dbReference>
<dbReference type="GO" id="GO:0004315">
    <property type="term" value="F:3-oxoacyl-[acyl-carrier-protein] synthase activity"/>
    <property type="evidence" value="ECO:0007669"/>
    <property type="project" value="InterPro"/>
</dbReference>
<dbReference type="Gene3D" id="3.40.47.10">
    <property type="match status" value="1"/>
</dbReference>
<evidence type="ECO:0000256" key="9">
    <source>
        <dbReference type="ARBA" id="ARBA00051096"/>
    </source>
</evidence>
<dbReference type="Pfam" id="PF08545">
    <property type="entry name" value="ACP_syn_III"/>
    <property type="match status" value="1"/>
</dbReference>
<dbReference type="AlphaFoldDB" id="A0A519BIJ4"/>
<comment type="caution">
    <text evidence="13">The sequence shown here is derived from an EMBL/GenBank/DDBJ whole genome shotgun (WGS) entry which is preliminary data.</text>
</comment>
<dbReference type="PANTHER" id="PTHR43091">
    <property type="entry name" value="3-OXOACYL-[ACYL-CARRIER-PROTEIN] SYNTHASE"/>
    <property type="match status" value="1"/>
</dbReference>
<proteinExistence type="inferred from homology"/>
<dbReference type="NCBIfam" id="TIGR00747">
    <property type="entry name" value="fabH"/>
    <property type="match status" value="1"/>
</dbReference>
<feature type="active site" evidence="10">
    <location>
        <position position="285"/>
    </location>
</feature>
<feature type="domain" description="Beta-ketoacyl-[acyl-carrier-protein] synthase III N-terminal" evidence="12">
    <location>
        <begin position="107"/>
        <end position="187"/>
    </location>
</feature>
<dbReference type="Proteomes" id="UP000316562">
    <property type="component" value="Unassembled WGS sequence"/>
</dbReference>
<evidence type="ECO:0000256" key="6">
    <source>
        <dbReference type="ARBA" id="ARBA00022832"/>
    </source>
</evidence>
<name>A0A519BIJ4_ACIG2</name>
<evidence type="ECO:0000313" key="13">
    <source>
        <dbReference type="EMBL" id="RZD17082.1"/>
    </source>
</evidence>
<dbReference type="NCBIfam" id="NF006829">
    <property type="entry name" value="PRK09352.1"/>
    <property type="match status" value="1"/>
</dbReference>
<comment type="function">
    <text evidence="10">Catalyzes the condensation reaction of fatty acid synthesis by the addition to an acyl acceptor of two carbons from malonyl-ACP. Catalyzes the first condensation reaction which initiates fatty acid synthesis and may therefore play a role in governing the total rate of fatty acid production. Possesses both acetoacetyl-ACP synthase and acetyl transacylase activities. Its substrate specificity determines the biosynthesis of branched-chain and/or straight-chain of fatty acids.</text>
</comment>
<dbReference type="Pfam" id="PF08541">
    <property type="entry name" value="ACP_syn_III_C"/>
    <property type="match status" value="1"/>
</dbReference>
<evidence type="ECO:0000259" key="11">
    <source>
        <dbReference type="Pfam" id="PF08541"/>
    </source>
</evidence>
<dbReference type="GO" id="GO:0005737">
    <property type="term" value="C:cytoplasm"/>
    <property type="evidence" value="ECO:0007669"/>
    <property type="project" value="UniProtKB-SubCell"/>
</dbReference>
<reference evidence="13 14" key="1">
    <citation type="journal article" date="2019" name="ISME J.">
        <title>Insights into ecological role of a new deltaproteobacterial order Candidatus Acidulodesulfobacterales by metagenomics and metatranscriptomics.</title>
        <authorList>
            <person name="Tan S."/>
            <person name="Liu J."/>
            <person name="Fang Y."/>
            <person name="Hedlund B.P."/>
            <person name="Lian Z.H."/>
            <person name="Huang L.Y."/>
            <person name="Li J.T."/>
            <person name="Huang L.N."/>
            <person name="Li W.J."/>
            <person name="Jiang H.C."/>
            <person name="Dong H.L."/>
            <person name="Shu W.S."/>
        </authorList>
    </citation>
    <scope>NUCLEOTIDE SEQUENCE [LARGE SCALE GENOMIC DNA]</scope>
    <source>
        <strain evidence="13">AP2</strain>
    </source>
</reference>
<dbReference type="EC" id="2.3.1.180" evidence="3 10"/>
<feature type="active site" evidence="10">
    <location>
        <position position="113"/>
    </location>
</feature>
<evidence type="ECO:0000256" key="10">
    <source>
        <dbReference type="HAMAP-Rule" id="MF_01815"/>
    </source>
</evidence>
<keyword evidence="7 10" id="KW-0443">Lipid metabolism</keyword>
<evidence type="ECO:0000256" key="2">
    <source>
        <dbReference type="ARBA" id="ARBA00008642"/>
    </source>
</evidence>
<feature type="region of interest" description="ACP-binding" evidence="10">
    <location>
        <begin position="256"/>
        <end position="260"/>
    </location>
</feature>
<evidence type="ECO:0000259" key="12">
    <source>
        <dbReference type="Pfam" id="PF08545"/>
    </source>
</evidence>
<sequence>MLRSIIKGVGSYVPDKILSNEDLLKIVDTSDDWIVSRTGIKERRIADKNIKTSDIATEASRRALEMANMQPCDIDLIIIGTVTPDMIFPSTSCIVQNNLGIKKAAAFDLSAGCAGFIYSLSVADSLIKSGQFKNALVIGVDVLSRITDYTDRSTCVLFGDGGGALVLSADNSESGRGILSTHIHSEGGHDDILKLPAGGSNIPASAESVNNHEHYIKMKGSELFKYAVNYLRDVAQEAIKYNNLNSEDVDLFVPHQANTRIIEATAKKLGFPMEKVFVDVYKYGNTSSGSIPLALDEAYRSGRIKQGDIVLVDAIGAGLTWASAMIKW</sequence>
<evidence type="ECO:0000256" key="5">
    <source>
        <dbReference type="ARBA" id="ARBA00022679"/>
    </source>
</evidence>
<keyword evidence="5 10" id="KW-0808">Transferase</keyword>
<dbReference type="UniPathway" id="UPA00094"/>
<evidence type="ECO:0000256" key="1">
    <source>
        <dbReference type="ARBA" id="ARBA00005194"/>
    </source>
</evidence>
<dbReference type="GO" id="GO:0033818">
    <property type="term" value="F:beta-ketoacyl-acyl-carrier-protein synthase III activity"/>
    <property type="evidence" value="ECO:0007669"/>
    <property type="project" value="UniProtKB-UniRule"/>
</dbReference>
<feature type="active site" evidence="10">
    <location>
        <position position="255"/>
    </location>
</feature>
<protein>
    <recommendedName>
        <fullName evidence="3 10">Beta-ketoacyl-[acyl-carrier-protein] synthase III</fullName>
        <shortName evidence="10">Beta-ketoacyl-ACP synthase III</shortName>
        <shortName evidence="10">KAS III</shortName>
        <ecNumber evidence="3 10">2.3.1.180</ecNumber>
    </recommendedName>
    <alternativeName>
        <fullName evidence="10">3-oxoacyl-[acyl-carrier-protein] synthase 3</fullName>
    </alternativeName>
    <alternativeName>
        <fullName evidence="10">3-oxoacyl-[acyl-carrier-protein] synthase III</fullName>
    </alternativeName>
</protein>
<dbReference type="InterPro" id="IPR013747">
    <property type="entry name" value="ACP_syn_III_C"/>
</dbReference>
<feature type="domain" description="Beta-ketoacyl-[acyl-carrier-protein] synthase III C-terminal" evidence="11">
    <location>
        <begin position="242"/>
        <end position="328"/>
    </location>
</feature>
<organism evidence="13 14">
    <name type="scientific">Acididesulfobacter guangdongensis</name>
    <dbReference type="NCBI Taxonomy" id="2597225"/>
    <lineage>
        <taxon>Bacteria</taxon>
        <taxon>Deltaproteobacteria</taxon>
        <taxon>Candidatus Acidulodesulfobacterales</taxon>
        <taxon>Candidatus Acididesulfobacter</taxon>
    </lineage>
</organism>
<gene>
    <name evidence="10" type="primary">fabH</name>
    <name evidence="13" type="ORF">EVJ46_02285</name>
</gene>
<comment type="subunit">
    <text evidence="10">Homodimer.</text>
</comment>
<comment type="catalytic activity">
    <reaction evidence="9">
        <text>malonyl-[ACP] + acetyl-CoA + H(+) = 3-oxobutanoyl-[ACP] + CO2 + CoA</text>
        <dbReference type="Rhea" id="RHEA:12080"/>
        <dbReference type="Rhea" id="RHEA-COMP:9623"/>
        <dbReference type="Rhea" id="RHEA-COMP:9625"/>
        <dbReference type="ChEBI" id="CHEBI:15378"/>
        <dbReference type="ChEBI" id="CHEBI:16526"/>
        <dbReference type="ChEBI" id="CHEBI:57287"/>
        <dbReference type="ChEBI" id="CHEBI:57288"/>
        <dbReference type="ChEBI" id="CHEBI:78449"/>
        <dbReference type="ChEBI" id="CHEBI:78450"/>
        <dbReference type="EC" id="2.3.1.180"/>
    </reaction>
    <physiologicalReaction direction="left-to-right" evidence="9">
        <dbReference type="Rhea" id="RHEA:12081"/>
    </physiologicalReaction>
</comment>
<comment type="domain">
    <text evidence="10">The last Arg residue of the ACP-binding site is essential for the weak association between ACP/AcpP and FabH.</text>
</comment>
<comment type="subcellular location">
    <subcellularLocation>
        <location evidence="10">Cytoplasm</location>
    </subcellularLocation>
</comment>
<dbReference type="HAMAP" id="MF_01815">
    <property type="entry name" value="FabH"/>
    <property type="match status" value="1"/>
</dbReference>
<dbReference type="FunFam" id="3.40.47.10:FF:000004">
    <property type="entry name" value="3-oxoacyl-[acyl-carrier-protein] synthase 3"/>
    <property type="match status" value="1"/>
</dbReference>
<evidence type="ECO:0000256" key="7">
    <source>
        <dbReference type="ARBA" id="ARBA00023098"/>
    </source>
</evidence>
<accession>A0A519BIJ4</accession>
<keyword evidence="4 10" id="KW-0444">Lipid biosynthesis</keyword>
<evidence type="ECO:0000256" key="4">
    <source>
        <dbReference type="ARBA" id="ARBA00022516"/>
    </source>
</evidence>
<keyword evidence="6 10" id="KW-0276">Fatty acid metabolism</keyword>
<keyword evidence="8 10" id="KW-0275">Fatty acid biosynthesis</keyword>
<keyword evidence="10" id="KW-0012">Acyltransferase</keyword>